<organism evidence="1 2">
    <name type="scientific">Chitinophaga eiseniae</name>
    <dbReference type="NCBI Taxonomy" id="634771"/>
    <lineage>
        <taxon>Bacteria</taxon>
        <taxon>Pseudomonadati</taxon>
        <taxon>Bacteroidota</taxon>
        <taxon>Chitinophagia</taxon>
        <taxon>Chitinophagales</taxon>
        <taxon>Chitinophagaceae</taxon>
        <taxon>Chitinophaga</taxon>
    </lineage>
</organism>
<gene>
    <name evidence="1" type="ORF">HGH91_05355</name>
</gene>
<accession>A0A847S416</accession>
<comment type="caution">
    <text evidence="1">The sequence shown here is derived from an EMBL/GenBank/DDBJ whole genome shotgun (WGS) entry which is preliminary data.</text>
</comment>
<sequence>MRRQQKPFAMAVIISNLKSCFFFEQKHLYKLPATVFRVDYPKYRINDILSKIEVDSCSQEIVPALVIDAIIKDTIIWKAEQKEKKAKYIKQPLPDRFGFI</sequence>
<reference evidence="1 2" key="1">
    <citation type="submission" date="2020-04" db="EMBL/GenBank/DDBJ databases">
        <authorList>
            <person name="Yin C."/>
        </authorList>
    </citation>
    <scope>NUCLEOTIDE SEQUENCE [LARGE SCALE GENOMIC DNA]</scope>
    <source>
        <strain evidence="1 2">Ak56</strain>
    </source>
</reference>
<dbReference type="AlphaFoldDB" id="A0A847S416"/>
<proteinExistence type="predicted"/>
<keyword evidence="2" id="KW-1185">Reference proteome</keyword>
<dbReference type="EMBL" id="JABAHZ010000001">
    <property type="protein sequence ID" value="NLR78040.1"/>
    <property type="molecule type" value="Genomic_DNA"/>
</dbReference>
<name>A0A847S416_9BACT</name>
<dbReference type="RefSeq" id="WP_168737394.1">
    <property type="nucleotide sequence ID" value="NZ_JABAHZ010000001.1"/>
</dbReference>
<dbReference type="Proteomes" id="UP000552864">
    <property type="component" value="Unassembled WGS sequence"/>
</dbReference>
<evidence type="ECO:0000313" key="2">
    <source>
        <dbReference type="Proteomes" id="UP000552864"/>
    </source>
</evidence>
<evidence type="ECO:0000313" key="1">
    <source>
        <dbReference type="EMBL" id="NLR78040.1"/>
    </source>
</evidence>
<protein>
    <submittedName>
        <fullName evidence="1">Uncharacterized protein</fullName>
    </submittedName>
</protein>